<dbReference type="SUPFAM" id="SSF47413">
    <property type="entry name" value="lambda repressor-like DNA-binding domains"/>
    <property type="match status" value="1"/>
</dbReference>
<accession>A0ABD4RJX3</accession>
<dbReference type="CDD" id="cd06267">
    <property type="entry name" value="PBP1_LacI_sugar_binding-like"/>
    <property type="match status" value="1"/>
</dbReference>
<dbReference type="RefSeq" id="WP_021875049.1">
    <property type="nucleotide sequence ID" value="NZ_CP018624.1"/>
</dbReference>
<dbReference type="PROSITE" id="PS50932">
    <property type="entry name" value="HTH_LACI_2"/>
    <property type="match status" value="1"/>
</dbReference>
<feature type="domain" description="HTH lacI-type" evidence="4">
    <location>
        <begin position="4"/>
        <end position="59"/>
    </location>
</feature>
<dbReference type="AlphaFoldDB" id="A0ABD4RJX3"/>
<dbReference type="InterPro" id="IPR028082">
    <property type="entry name" value="Peripla_BP_I"/>
</dbReference>
<dbReference type="EMBL" id="JAIFTX010000035">
    <property type="protein sequence ID" value="MBX7291732.1"/>
    <property type="molecule type" value="Genomic_DNA"/>
</dbReference>
<organism evidence="5 6">
    <name type="scientific">Clostridium chauvoei</name>
    <dbReference type="NCBI Taxonomy" id="46867"/>
    <lineage>
        <taxon>Bacteria</taxon>
        <taxon>Bacillati</taxon>
        <taxon>Bacillota</taxon>
        <taxon>Clostridia</taxon>
        <taxon>Eubacteriales</taxon>
        <taxon>Clostridiaceae</taxon>
        <taxon>Clostridium</taxon>
    </lineage>
</organism>
<evidence type="ECO:0000256" key="3">
    <source>
        <dbReference type="ARBA" id="ARBA00023163"/>
    </source>
</evidence>
<dbReference type="CDD" id="cd01392">
    <property type="entry name" value="HTH_LacI"/>
    <property type="match status" value="1"/>
</dbReference>
<dbReference type="InterPro" id="IPR001761">
    <property type="entry name" value="Peripla_BP/Lac1_sug-bd_dom"/>
</dbReference>
<protein>
    <submittedName>
        <fullName evidence="5">LacI family transcriptional regulator</fullName>
    </submittedName>
</protein>
<evidence type="ECO:0000313" key="6">
    <source>
        <dbReference type="Proteomes" id="UP000775179"/>
    </source>
</evidence>
<keyword evidence="3" id="KW-0804">Transcription</keyword>
<dbReference type="KEGG" id="cchv:BTM20_04230"/>
<dbReference type="SMART" id="SM00354">
    <property type="entry name" value="HTH_LACI"/>
    <property type="match status" value="1"/>
</dbReference>
<dbReference type="GO" id="GO:0006355">
    <property type="term" value="P:regulation of DNA-templated transcription"/>
    <property type="evidence" value="ECO:0007669"/>
    <property type="project" value="UniProtKB-ARBA"/>
</dbReference>
<evidence type="ECO:0000259" key="4">
    <source>
        <dbReference type="PROSITE" id="PS50932"/>
    </source>
</evidence>
<dbReference type="GO" id="GO:0003677">
    <property type="term" value="F:DNA binding"/>
    <property type="evidence" value="ECO:0007669"/>
    <property type="project" value="UniProtKB-KW"/>
</dbReference>
<dbReference type="Proteomes" id="UP000775179">
    <property type="component" value="Unassembled WGS sequence"/>
</dbReference>
<proteinExistence type="predicted"/>
<dbReference type="PRINTS" id="PR00036">
    <property type="entry name" value="HTHLACI"/>
</dbReference>
<keyword evidence="2" id="KW-0238">DNA-binding</keyword>
<dbReference type="Gene3D" id="1.10.260.40">
    <property type="entry name" value="lambda repressor-like DNA-binding domains"/>
    <property type="match status" value="1"/>
</dbReference>
<dbReference type="InterPro" id="IPR000843">
    <property type="entry name" value="HTH_LacI"/>
</dbReference>
<dbReference type="Gene3D" id="3.40.50.2300">
    <property type="match status" value="2"/>
</dbReference>
<dbReference type="PROSITE" id="PS00356">
    <property type="entry name" value="HTH_LACI_1"/>
    <property type="match status" value="1"/>
</dbReference>
<dbReference type="GeneID" id="66301061"/>
<dbReference type="InterPro" id="IPR010982">
    <property type="entry name" value="Lambda_DNA-bd_dom_sf"/>
</dbReference>
<dbReference type="PANTHER" id="PTHR30146">
    <property type="entry name" value="LACI-RELATED TRANSCRIPTIONAL REPRESSOR"/>
    <property type="match status" value="1"/>
</dbReference>
<dbReference type="Pfam" id="PF00532">
    <property type="entry name" value="Peripla_BP_1"/>
    <property type="match status" value="1"/>
</dbReference>
<name>A0ABD4RJX3_9CLOT</name>
<evidence type="ECO:0000313" key="5">
    <source>
        <dbReference type="EMBL" id="MBX7291732.1"/>
    </source>
</evidence>
<dbReference type="SUPFAM" id="SSF53822">
    <property type="entry name" value="Periplasmic binding protein-like I"/>
    <property type="match status" value="1"/>
</dbReference>
<gene>
    <name evidence="5" type="ORF">K4H94_12080</name>
</gene>
<sequence>MRNITMNDIAKEANVSKTTVSKVLNNKPISVSNETRTKILEISKRLNYIPNSVARSLSTRKTNTIGIILPDIENPFFSEMAKAIEENAEILGYNVILCNSYNKDEKEERYIKLLVSKLVDGVIFASGGNSEDSLNILKSNRIPFVVVDRYIETIEKYNAVLCNNDQGIKLGVKYLFDKGKRNIAFVAGKSKFQISKIRNESYKTIAGELGVYNEDLICESDFSIEGGIKATEELLSKSGNIDAIFYSSDVMALGGMKYLIRNGYSIPGKISVLGYDNINISSLTEPELTTIAQPIYSMGEEAFKLLIETINGTSKNKIIKLDTKLVERSSVK</sequence>
<evidence type="ECO:0000256" key="1">
    <source>
        <dbReference type="ARBA" id="ARBA00023015"/>
    </source>
</evidence>
<comment type="caution">
    <text evidence="5">The sequence shown here is derived from an EMBL/GenBank/DDBJ whole genome shotgun (WGS) entry which is preliminary data.</text>
</comment>
<keyword evidence="1" id="KW-0805">Transcription regulation</keyword>
<evidence type="ECO:0000256" key="2">
    <source>
        <dbReference type="ARBA" id="ARBA00023125"/>
    </source>
</evidence>
<dbReference type="Pfam" id="PF00356">
    <property type="entry name" value="LacI"/>
    <property type="match status" value="1"/>
</dbReference>
<dbReference type="PANTHER" id="PTHR30146:SF149">
    <property type="entry name" value="HTH-TYPE TRANSCRIPTIONAL REGULATOR EBGR"/>
    <property type="match status" value="1"/>
</dbReference>
<reference evidence="5 6" key="1">
    <citation type="submission" date="2021-08" db="EMBL/GenBank/DDBJ databases">
        <title>Genome sequence analysis of Clostridium chauvoei strains of European origin and evaluation of typing options for outbreak investigations.</title>
        <authorList>
            <person name="Abdel-Glil M."/>
            <person name="Thomas P."/>
            <person name="Seyboldt C."/>
        </authorList>
    </citation>
    <scope>NUCLEOTIDE SEQUENCE [LARGE SCALE GENOMIC DNA]</scope>
    <source>
        <strain evidence="5 6">S0260-09</strain>
    </source>
</reference>